<comment type="similarity">
    <text evidence="1">Belongs to the peptidase C40 family.</text>
</comment>
<gene>
    <name evidence="6" type="ORF">GR170_18390</name>
</gene>
<evidence type="ECO:0000256" key="2">
    <source>
        <dbReference type="ARBA" id="ARBA00022670"/>
    </source>
</evidence>
<keyword evidence="7" id="KW-1185">Reference proteome</keyword>
<comment type="caution">
    <text evidence="6">The sequence shown here is derived from an EMBL/GenBank/DDBJ whole genome shotgun (WGS) entry which is preliminary data.</text>
</comment>
<evidence type="ECO:0000259" key="5">
    <source>
        <dbReference type="PROSITE" id="PS51935"/>
    </source>
</evidence>
<evidence type="ECO:0000313" key="6">
    <source>
        <dbReference type="EMBL" id="MXN19806.1"/>
    </source>
</evidence>
<dbReference type="SUPFAM" id="SSF54001">
    <property type="entry name" value="Cysteine proteinases"/>
    <property type="match status" value="1"/>
</dbReference>
<dbReference type="Gene3D" id="3.90.1720.10">
    <property type="entry name" value="endopeptidase domain like (from Nostoc punctiforme)"/>
    <property type="match status" value="1"/>
</dbReference>
<protein>
    <submittedName>
        <fullName evidence="6">NLP/P60 hydrolase</fullName>
    </submittedName>
</protein>
<dbReference type="Proteomes" id="UP000477911">
    <property type="component" value="Unassembled WGS sequence"/>
</dbReference>
<dbReference type="AlphaFoldDB" id="A0A6L7G8S8"/>
<dbReference type="InterPro" id="IPR038765">
    <property type="entry name" value="Papain-like_cys_pep_sf"/>
</dbReference>
<dbReference type="GO" id="GO:0008234">
    <property type="term" value="F:cysteine-type peptidase activity"/>
    <property type="evidence" value="ECO:0007669"/>
    <property type="project" value="UniProtKB-KW"/>
</dbReference>
<dbReference type="GO" id="GO:0006508">
    <property type="term" value="P:proteolysis"/>
    <property type="evidence" value="ECO:0007669"/>
    <property type="project" value="UniProtKB-KW"/>
</dbReference>
<evidence type="ECO:0000256" key="3">
    <source>
        <dbReference type="ARBA" id="ARBA00022801"/>
    </source>
</evidence>
<keyword evidence="2" id="KW-0645">Protease</keyword>
<dbReference type="PANTHER" id="PTHR47359:SF3">
    <property type="entry name" value="NLP_P60 DOMAIN-CONTAINING PROTEIN-RELATED"/>
    <property type="match status" value="1"/>
</dbReference>
<sequence length="304" mass="32145">MSAPDRRRWPCNGRVAAERLRGQAEARHFTAGELCRVKAPAADLLDAPGGARDRQLLHGDEVLVYEVREGMAFLEARKDGYTGYLEAAALAPDRPGARPNAAVRLRETLCYDRPSARSMASGRLSLGARVLVESLEDGWARTGAGYIPAAHLDLDLRPEVDPVAVSARLLGMPYLWGANGFGGIDCSGLVQAGCLACGIACPGDSDMQSRELGDPLPADAPLARGDLLFWKGHVAWVADPRTILHANGHSMSVAYEGLPEAIARIAASDGPVTARRRLPGLDARLARASAHFLVPNTSGGSAAG</sequence>
<dbReference type="InterPro" id="IPR051794">
    <property type="entry name" value="PG_Endopeptidase_C40"/>
</dbReference>
<dbReference type="InterPro" id="IPR000064">
    <property type="entry name" value="NLP_P60_dom"/>
</dbReference>
<keyword evidence="4" id="KW-0788">Thiol protease</keyword>
<reference evidence="6 7" key="1">
    <citation type="submission" date="2019-12" db="EMBL/GenBank/DDBJ databases">
        <authorList>
            <person name="Li M."/>
        </authorList>
    </citation>
    <scope>NUCLEOTIDE SEQUENCE [LARGE SCALE GENOMIC DNA]</scope>
    <source>
        <strain evidence="6 7">GBMRC 2024</strain>
    </source>
</reference>
<dbReference type="EMBL" id="WUMU01000021">
    <property type="protein sequence ID" value="MXN19806.1"/>
    <property type="molecule type" value="Genomic_DNA"/>
</dbReference>
<dbReference type="Pfam" id="PF00877">
    <property type="entry name" value="NLPC_P60"/>
    <property type="match status" value="1"/>
</dbReference>
<dbReference type="RefSeq" id="WP_160895930.1">
    <property type="nucleotide sequence ID" value="NZ_WUMU01000021.1"/>
</dbReference>
<dbReference type="PROSITE" id="PS51935">
    <property type="entry name" value="NLPC_P60"/>
    <property type="match status" value="1"/>
</dbReference>
<accession>A0A6L7G8S8</accession>
<dbReference type="PANTHER" id="PTHR47359">
    <property type="entry name" value="PEPTIDOGLYCAN DL-ENDOPEPTIDASE CWLO"/>
    <property type="match status" value="1"/>
</dbReference>
<proteinExistence type="inferred from homology"/>
<name>A0A6L7G8S8_9RHOB</name>
<dbReference type="InterPro" id="IPR041382">
    <property type="entry name" value="SH3_16"/>
</dbReference>
<organism evidence="6 7">
    <name type="scientific">Pseudooceanicola albus</name>
    <dbReference type="NCBI Taxonomy" id="2692189"/>
    <lineage>
        <taxon>Bacteria</taxon>
        <taxon>Pseudomonadati</taxon>
        <taxon>Pseudomonadota</taxon>
        <taxon>Alphaproteobacteria</taxon>
        <taxon>Rhodobacterales</taxon>
        <taxon>Paracoccaceae</taxon>
        <taxon>Pseudooceanicola</taxon>
    </lineage>
</organism>
<evidence type="ECO:0000313" key="7">
    <source>
        <dbReference type="Proteomes" id="UP000477911"/>
    </source>
</evidence>
<evidence type="ECO:0000256" key="4">
    <source>
        <dbReference type="ARBA" id="ARBA00022807"/>
    </source>
</evidence>
<dbReference type="Pfam" id="PF18348">
    <property type="entry name" value="SH3_16"/>
    <property type="match status" value="1"/>
</dbReference>
<keyword evidence="3 6" id="KW-0378">Hydrolase</keyword>
<feature type="domain" description="NlpC/P60" evidence="5">
    <location>
        <begin position="155"/>
        <end position="279"/>
    </location>
</feature>
<evidence type="ECO:0000256" key="1">
    <source>
        <dbReference type="ARBA" id="ARBA00007074"/>
    </source>
</evidence>